<dbReference type="RefSeq" id="WP_378253261.1">
    <property type="nucleotide sequence ID" value="NZ_JBHSJV010000001.1"/>
</dbReference>
<accession>A0ABW5N5Z2</accession>
<dbReference type="NCBIfam" id="TIGR03696">
    <property type="entry name" value="Rhs_assc_core"/>
    <property type="match status" value="1"/>
</dbReference>
<proteinExistence type="predicted"/>
<gene>
    <name evidence="1" type="ORF">ACFSTE_09420</name>
</gene>
<sequence length="326" mass="35211">MGSCYPFGLEHRGYNNVVNGRAHNWKYNGKEQNKSLGLNVIEMDWRQYDPAIGRFNVIDPLADHPFQSDITPYNFSWNDPIMYNDPSGLCPECPDAKDYKEGDTYDVNGASYVLDNDGQWARQGGSLEEVVINGSSSSGDSNSEENNEAVVTLGASRGQKVLPAIGELSGFSKFSAEFQENILNGRSVNINGITYPVNAAGRINGIGINAATVNIPTGPGVGGSGKLITKFSPEQLLKWWRTSSKTGISAAKAAEKMGGALVKKYKGSVDTGARSGEHGRAFIKAGQELIRQANNKNAGHLPDMIKALKTAGQRLIEKGKSINHKM</sequence>
<protein>
    <submittedName>
        <fullName evidence="1">RHS repeat domain-containing protein</fullName>
    </submittedName>
</protein>
<dbReference type="Proteomes" id="UP001597459">
    <property type="component" value="Unassembled WGS sequence"/>
</dbReference>
<evidence type="ECO:0000313" key="2">
    <source>
        <dbReference type="Proteomes" id="UP001597459"/>
    </source>
</evidence>
<evidence type="ECO:0000313" key="1">
    <source>
        <dbReference type="EMBL" id="MFD2591050.1"/>
    </source>
</evidence>
<dbReference type="Gene3D" id="2.180.10.10">
    <property type="entry name" value="RHS repeat-associated core"/>
    <property type="match status" value="1"/>
</dbReference>
<name>A0ABW5N5Z2_9FLAO</name>
<keyword evidence="2" id="KW-1185">Reference proteome</keyword>
<reference evidence="2" key="1">
    <citation type="journal article" date="2019" name="Int. J. Syst. Evol. Microbiol.">
        <title>The Global Catalogue of Microorganisms (GCM) 10K type strain sequencing project: providing services to taxonomists for standard genome sequencing and annotation.</title>
        <authorList>
            <consortium name="The Broad Institute Genomics Platform"/>
            <consortium name="The Broad Institute Genome Sequencing Center for Infectious Disease"/>
            <person name="Wu L."/>
            <person name="Ma J."/>
        </authorList>
    </citation>
    <scope>NUCLEOTIDE SEQUENCE [LARGE SCALE GENOMIC DNA]</scope>
    <source>
        <strain evidence="2">KCTC 42423</strain>
    </source>
</reference>
<dbReference type="EMBL" id="JBHULX010000013">
    <property type="protein sequence ID" value="MFD2591050.1"/>
    <property type="molecule type" value="Genomic_DNA"/>
</dbReference>
<comment type="caution">
    <text evidence="1">The sequence shown here is derived from an EMBL/GenBank/DDBJ whole genome shotgun (WGS) entry which is preliminary data.</text>
</comment>
<organism evidence="1 2">
    <name type="scientific">Aquimarina hainanensis</name>
    <dbReference type="NCBI Taxonomy" id="1578017"/>
    <lineage>
        <taxon>Bacteria</taxon>
        <taxon>Pseudomonadati</taxon>
        <taxon>Bacteroidota</taxon>
        <taxon>Flavobacteriia</taxon>
        <taxon>Flavobacteriales</taxon>
        <taxon>Flavobacteriaceae</taxon>
        <taxon>Aquimarina</taxon>
    </lineage>
</organism>
<dbReference type="InterPro" id="IPR022385">
    <property type="entry name" value="Rhs_assc_core"/>
</dbReference>